<dbReference type="OrthoDB" id="10000786at2759"/>
<dbReference type="PANTHER" id="PTHR45913">
    <property type="entry name" value="EPM2A-INTERACTING PROTEIN 1"/>
    <property type="match status" value="1"/>
</dbReference>
<feature type="compositionally biased region" description="Basic and acidic residues" evidence="1">
    <location>
        <begin position="1"/>
        <end position="11"/>
    </location>
</feature>
<gene>
    <name evidence="2" type="ORF">OCBIM_22029571mg</name>
</gene>
<proteinExistence type="predicted"/>
<dbReference type="STRING" id="37653.A0A0L8GQN7"/>
<feature type="non-terminal residue" evidence="2">
    <location>
        <position position="1"/>
    </location>
</feature>
<protein>
    <recommendedName>
        <fullName evidence="3">DUF4371 domain-containing protein</fullName>
    </recommendedName>
</protein>
<feature type="region of interest" description="Disordered" evidence="1">
    <location>
        <begin position="1"/>
        <end position="28"/>
    </location>
</feature>
<name>A0A0L8GQN7_OCTBM</name>
<accession>A0A0L8GQN7</accession>
<evidence type="ECO:0008006" key="3">
    <source>
        <dbReference type="Google" id="ProtNLM"/>
    </source>
</evidence>
<evidence type="ECO:0000256" key="1">
    <source>
        <dbReference type="SAM" id="MobiDB-lite"/>
    </source>
</evidence>
<dbReference type="PANTHER" id="PTHR45913:SF19">
    <property type="entry name" value="LOW QUALITY PROTEIN: ZINC FINGER BED DOMAIN-CONTAINING PROTEIN 5-LIKE"/>
    <property type="match status" value="1"/>
</dbReference>
<evidence type="ECO:0000313" key="2">
    <source>
        <dbReference type="EMBL" id="KOF79381.1"/>
    </source>
</evidence>
<sequence>ERHRCPPDCHRSPRRLSQNSPQTVTEVPQTVTEVPQSVTEVPQTHRIPPECGKPKAFFETKRHSLKQAELDGSGVFRQQTSIVVEASYEIIMLIAKSKESHNIGASLIKPNLLRAAELVLEKDSANKLFLVSLSNDTVNGRIDELFQDVKDQILNKVRDSPVFAIQCDEITDIAQYSQLLEIQLSWDSLVGVCAVGVPAMLGLQFGFITGVKEKIPSVVGTHCIFHHEATASRTLSTEMRNVLNVAIKVINFIKGGAFNSRLFKLLCKDMESEHEALLFHTNIRWQSKRNKLGRLYERREKANLHDKFQSEGFQLSLAYLEDIFETLNTLDLKLQGKNINILTHHDTFRTFMDKLDL</sequence>
<reference evidence="2" key="1">
    <citation type="submission" date="2015-07" db="EMBL/GenBank/DDBJ databases">
        <title>MeaNS - Measles Nucleotide Surveillance Program.</title>
        <authorList>
            <person name="Tran T."/>
            <person name="Druce J."/>
        </authorList>
    </citation>
    <scope>NUCLEOTIDE SEQUENCE</scope>
    <source>
        <strain evidence="2">UCB-OBI-ISO-001</strain>
        <tissue evidence="2">Gonad</tissue>
    </source>
</reference>
<dbReference type="EMBL" id="KQ420777">
    <property type="protein sequence ID" value="KOF79381.1"/>
    <property type="molecule type" value="Genomic_DNA"/>
</dbReference>
<organism evidence="2">
    <name type="scientific">Octopus bimaculoides</name>
    <name type="common">California two-spotted octopus</name>
    <dbReference type="NCBI Taxonomy" id="37653"/>
    <lineage>
        <taxon>Eukaryota</taxon>
        <taxon>Metazoa</taxon>
        <taxon>Spiralia</taxon>
        <taxon>Lophotrochozoa</taxon>
        <taxon>Mollusca</taxon>
        <taxon>Cephalopoda</taxon>
        <taxon>Coleoidea</taxon>
        <taxon>Octopodiformes</taxon>
        <taxon>Octopoda</taxon>
        <taxon>Incirrata</taxon>
        <taxon>Octopodidae</taxon>
        <taxon>Octopus</taxon>
    </lineage>
</organism>
<dbReference type="AlphaFoldDB" id="A0A0L8GQN7"/>